<dbReference type="SUPFAM" id="SSF82171">
    <property type="entry name" value="DPP6 N-terminal domain-like"/>
    <property type="match status" value="1"/>
</dbReference>
<dbReference type="AlphaFoldDB" id="A0A2T0WHP2"/>
<organism evidence="1 2">
    <name type="scientific">Mongoliibacter ruber</name>
    <dbReference type="NCBI Taxonomy" id="1750599"/>
    <lineage>
        <taxon>Bacteria</taxon>
        <taxon>Pseudomonadati</taxon>
        <taxon>Bacteroidota</taxon>
        <taxon>Cytophagia</taxon>
        <taxon>Cytophagales</taxon>
        <taxon>Cyclobacteriaceae</taxon>
        <taxon>Mongoliibacter</taxon>
    </lineage>
</organism>
<dbReference type="PROSITE" id="PS51257">
    <property type="entry name" value="PROKAR_LIPOPROTEIN"/>
    <property type="match status" value="1"/>
</dbReference>
<reference evidence="1 2" key="1">
    <citation type="submission" date="2018-03" db="EMBL/GenBank/DDBJ databases">
        <title>Genomic Encyclopedia of Archaeal and Bacterial Type Strains, Phase II (KMG-II): from individual species to whole genera.</title>
        <authorList>
            <person name="Goeker M."/>
        </authorList>
    </citation>
    <scope>NUCLEOTIDE SEQUENCE [LARGE SCALE GENOMIC DNA]</scope>
    <source>
        <strain evidence="1 2">DSM 27929</strain>
    </source>
</reference>
<comment type="caution">
    <text evidence="1">The sequence shown here is derived from an EMBL/GenBank/DDBJ whole genome shotgun (WGS) entry which is preliminary data.</text>
</comment>
<accession>A0A2T0WHP2</accession>
<name>A0A2T0WHP2_9BACT</name>
<dbReference type="PANTHER" id="PTHR36842:SF1">
    <property type="entry name" value="PROTEIN TOLB"/>
    <property type="match status" value="1"/>
</dbReference>
<dbReference type="EMBL" id="PVTR01000009">
    <property type="protein sequence ID" value="PRY86230.1"/>
    <property type="molecule type" value="Genomic_DNA"/>
</dbReference>
<sequence length="433" mass="49628">MKNGLTFLLLTVLLLSCEKQWDDPIPEGATLSIPRLIANLNEEGKILLEWDFHRICEKWTCDRVIEGSRYEVFVKYPGENDFVSLARIGRNENEYMVPNAEFGKPYEFYITSHRAGQETTSNTVMTVPNSFPEYEAIIEMENWNAINYPKVNIQGDKVAYISNYRLIESGPEYGISSLFLKDLTTGHTEMIREQCYHPQWSRDGSRLVYGTSDGLNQVAEGYTPIHLEIYDLGTKEISLLKDGSHHHYFPTFAKDDQSLLFMSDSLERKVFGLWRLNNDADSEVLLPEIRQSSQFLSLRYHTSMDVSSFSDLVSVDIRQEVDNRQIFNIFRIDLNNGPQMSDLVVSPWNDTSSSFSLFQENLLAFVSDRSGRGQVWVLNMLSGKLKQVSFLKEDFLITSYGNIISWVDQGQSLAFPVSNPTGERKLIKIKIPN</sequence>
<evidence type="ECO:0000313" key="1">
    <source>
        <dbReference type="EMBL" id="PRY86230.1"/>
    </source>
</evidence>
<evidence type="ECO:0000313" key="2">
    <source>
        <dbReference type="Proteomes" id="UP000238157"/>
    </source>
</evidence>
<dbReference type="PANTHER" id="PTHR36842">
    <property type="entry name" value="PROTEIN TOLB HOMOLOG"/>
    <property type="match status" value="1"/>
</dbReference>
<protein>
    <submittedName>
        <fullName evidence="1">TolB protein</fullName>
    </submittedName>
</protein>
<dbReference type="Gene3D" id="2.120.10.30">
    <property type="entry name" value="TolB, C-terminal domain"/>
    <property type="match status" value="2"/>
</dbReference>
<dbReference type="RefSeq" id="WP_106134565.1">
    <property type="nucleotide sequence ID" value="NZ_PVTR01000009.1"/>
</dbReference>
<dbReference type="Proteomes" id="UP000238157">
    <property type="component" value="Unassembled WGS sequence"/>
</dbReference>
<keyword evidence="2" id="KW-1185">Reference proteome</keyword>
<proteinExistence type="predicted"/>
<gene>
    <name evidence="1" type="ORF">CLW00_10976</name>
</gene>
<dbReference type="InterPro" id="IPR011042">
    <property type="entry name" value="6-blade_b-propeller_TolB-like"/>
</dbReference>